<evidence type="ECO:0000259" key="2">
    <source>
        <dbReference type="PROSITE" id="PS50106"/>
    </source>
</evidence>
<gene>
    <name evidence="3" type="ORF">SAMN02745108_01789</name>
</gene>
<dbReference type="RefSeq" id="WP_078776661.1">
    <property type="nucleotide sequence ID" value="NZ_FUWU01000030.1"/>
</dbReference>
<evidence type="ECO:0000256" key="1">
    <source>
        <dbReference type="SAM" id="SignalP"/>
    </source>
</evidence>
<name>A0A1T4P2R2_9BACT</name>
<sequence length="195" mass="21501">MKKIFLTALTLCATTLFADESFGGIGLVVQDENIGLGIETIIPNTPAAKSKLKSGDLIIAADGKSFENLSFEQSVSLFRDVNNKPIVLTYIRDNDTLQATLRRTMITTKQVSSFDASIEEINGKKYISTFELGEDNYTAVFLDNASASSQKDDFNHKGKLSGLRLLQIQDNVISYENRASGKTFSIDLNGKFRNK</sequence>
<dbReference type="Pfam" id="PF13180">
    <property type="entry name" value="PDZ_2"/>
    <property type="match status" value="1"/>
</dbReference>
<dbReference type="SMART" id="SM00228">
    <property type="entry name" value="PDZ"/>
    <property type="match status" value="1"/>
</dbReference>
<dbReference type="EMBL" id="FUWU01000030">
    <property type="protein sequence ID" value="SJZ85691.1"/>
    <property type="molecule type" value="Genomic_DNA"/>
</dbReference>
<dbReference type="AlphaFoldDB" id="A0A1T4P2R2"/>
<keyword evidence="1" id="KW-0732">Signal</keyword>
<feature type="chain" id="PRO_5012165214" evidence="1">
    <location>
        <begin position="19"/>
        <end position="195"/>
    </location>
</feature>
<dbReference type="Gene3D" id="2.30.42.10">
    <property type="match status" value="1"/>
</dbReference>
<organism evidence="3 4">
    <name type="scientific">Fibrobacter intestinalis</name>
    <dbReference type="NCBI Taxonomy" id="28122"/>
    <lineage>
        <taxon>Bacteria</taxon>
        <taxon>Pseudomonadati</taxon>
        <taxon>Fibrobacterota</taxon>
        <taxon>Fibrobacteria</taxon>
        <taxon>Fibrobacterales</taxon>
        <taxon>Fibrobacteraceae</taxon>
        <taxon>Fibrobacter</taxon>
    </lineage>
</organism>
<accession>A0A1T4P2R2</accession>
<dbReference type="InterPro" id="IPR001478">
    <property type="entry name" value="PDZ"/>
</dbReference>
<protein>
    <submittedName>
        <fullName evidence="3">PDZ domain-containing protein</fullName>
    </submittedName>
</protein>
<evidence type="ECO:0000313" key="3">
    <source>
        <dbReference type="EMBL" id="SJZ85691.1"/>
    </source>
</evidence>
<reference evidence="3 4" key="1">
    <citation type="submission" date="2017-02" db="EMBL/GenBank/DDBJ databases">
        <authorList>
            <person name="Peterson S.W."/>
        </authorList>
    </citation>
    <scope>NUCLEOTIDE SEQUENCE [LARGE SCALE GENOMIC DNA]</scope>
    <source>
        <strain evidence="3 4">ATCC 43854</strain>
    </source>
</reference>
<dbReference type="STRING" id="28122.SAMN02745108_01789"/>
<dbReference type="SUPFAM" id="SSF50156">
    <property type="entry name" value="PDZ domain-like"/>
    <property type="match status" value="1"/>
</dbReference>
<feature type="domain" description="PDZ" evidence="2">
    <location>
        <begin position="14"/>
        <end position="84"/>
    </location>
</feature>
<feature type="signal peptide" evidence="1">
    <location>
        <begin position="1"/>
        <end position="18"/>
    </location>
</feature>
<proteinExistence type="predicted"/>
<dbReference type="InterPro" id="IPR036034">
    <property type="entry name" value="PDZ_sf"/>
</dbReference>
<evidence type="ECO:0000313" key="4">
    <source>
        <dbReference type="Proteomes" id="UP000190449"/>
    </source>
</evidence>
<dbReference type="Proteomes" id="UP000190449">
    <property type="component" value="Unassembled WGS sequence"/>
</dbReference>
<dbReference type="PROSITE" id="PS50106">
    <property type="entry name" value="PDZ"/>
    <property type="match status" value="1"/>
</dbReference>